<gene>
    <name evidence="1" type="ORF">B1A_07017</name>
</gene>
<protein>
    <submittedName>
        <fullName evidence="1">Uncharacterized protein</fullName>
    </submittedName>
</protein>
<sequence>YLQVLLADALPAVGRDRLFADMDLWGYSFRLGGAREWFERDAEDARQWLRAHGLTDSQDTPTGACRR</sequence>
<proteinExistence type="predicted"/>
<feature type="non-terminal residue" evidence="1">
    <location>
        <position position="1"/>
    </location>
</feature>
<name>T1BKY2_9ZZZZ</name>
<accession>T1BKY2</accession>
<organism evidence="1">
    <name type="scientific">mine drainage metagenome</name>
    <dbReference type="NCBI Taxonomy" id="410659"/>
    <lineage>
        <taxon>unclassified sequences</taxon>
        <taxon>metagenomes</taxon>
        <taxon>ecological metagenomes</taxon>
    </lineage>
</organism>
<reference evidence="1" key="1">
    <citation type="submission" date="2013-08" db="EMBL/GenBank/DDBJ databases">
        <authorList>
            <person name="Mendez C."/>
            <person name="Richter M."/>
            <person name="Ferrer M."/>
            <person name="Sanchez J."/>
        </authorList>
    </citation>
    <scope>NUCLEOTIDE SEQUENCE</scope>
</reference>
<dbReference type="AlphaFoldDB" id="T1BKY2"/>
<dbReference type="EMBL" id="AUZX01005073">
    <property type="protein sequence ID" value="EQD69163.1"/>
    <property type="molecule type" value="Genomic_DNA"/>
</dbReference>
<comment type="caution">
    <text evidence="1">The sequence shown here is derived from an EMBL/GenBank/DDBJ whole genome shotgun (WGS) entry which is preliminary data.</text>
</comment>
<evidence type="ECO:0000313" key="1">
    <source>
        <dbReference type="EMBL" id="EQD69163.1"/>
    </source>
</evidence>
<reference evidence="1" key="2">
    <citation type="journal article" date="2014" name="ISME J.">
        <title>Microbial stratification in low pH oxic and suboxic macroscopic growths along an acid mine drainage.</title>
        <authorList>
            <person name="Mendez-Garcia C."/>
            <person name="Mesa V."/>
            <person name="Sprenger R.R."/>
            <person name="Richter M."/>
            <person name="Diez M.S."/>
            <person name="Solano J."/>
            <person name="Bargiela R."/>
            <person name="Golyshina O.V."/>
            <person name="Manteca A."/>
            <person name="Ramos J.L."/>
            <person name="Gallego J.R."/>
            <person name="Llorente I."/>
            <person name="Martins Dos Santos V.A."/>
            <person name="Jensen O.N."/>
            <person name="Pelaez A.I."/>
            <person name="Sanchez J."/>
            <person name="Ferrer M."/>
        </authorList>
    </citation>
    <scope>NUCLEOTIDE SEQUENCE</scope>
</reference>